<dbReference type="EMBL" id="BARS01026513">
    <property type="protein sequence ID" value="GAG01508.1"/>
    <property type="molecule type" value="Genomic_DNA"/>
</dbReference>
<feature type="non-terminal residue" evidence="4">
    <location>
        <position position="1"/>
    </location>
</feature>
<dbReference type="Gene3D" id="3.40.50.1580">
    <property type="entry name" value="Nucleoside phosphorylase domain"/>
    <property type="match status" value="1"/>
</dbReference>
<organism evidence="4">
    <name type="scientific">marine sediment metagenome</name>
    <dbReference type="NCBI Taxonomy" id="412755"/>
    <lineage>
        <taxon>unclassified sequences</taxon>
        <taxon>metagenomes</taxon>
        <taxon>ecological metagenomes</taxon>
    </lineage>
</organism>
<comment type="caution">
    <text evidence="4">The sequence shown here is derived from an EMBL/GenBank/DDBJ whole genome shotgun (WGS) entry which is preliminary data.</text>
</comment>
<keyword evidence="2" id="KW-0808">Transferase</keyword>
<accession>X0UMH0</accession>
<evidence type="ECO:0000259" key="3">
    <source>
        <dbReference type="Pfam" id="PF01048"/>
    </source>
</evidence>
<feature type="non-terminal residue" evidence="4">
    <location>
        <position position="266"/>
    </location>
</feature>
<gene>
    <name evidence="4" type="ORF">S01H1_41775</name>
</gene>
<dbReference type="CDD" id="cd09010">
    <property type="entry name" value="MTAP_SsMTAPII_like_MTIP"/>
    <property type="match status" value="1"/>
</dbReference>
<dbReference type="PANTHER" id="PTHR42679:SF2">
    <property type="entry name" value="S-METHYL-5'-THIOADENOSINE PHOSPHORYLASE"/>
    <property type="match status" value="1"/>
</dbReference>
<dbReference type="SUPFAM" id="SSF53167">
    <property type="entry name" value="Purine and uridine phosphorylases"/>
    <property type="match status" value="1"/>
</dbReference>
<dbReference type="GO" id="GO:0005829">
    <property type="term" value="C:cytosol"/>
    <property type="evidence" value="ECO:0007669"/>
    <property type="project" value="TreeGrafter"/>
</dbReference>
<dbReference type="GO" id="GO:0009116">
    <property type="term" value="P:nucleoside metabolic process"/>
    <property type="evidence" value="ECO:0007669"/>
    <property type="project" value="InterPro"/>
</dbReference>
<sequence length="266" mass="28694">DALCAQGKGAAVAIDTPFGAPSDALLETQWGDVEIAVLNRHGPGHLIPPSRVNFRANVYALKAVGCTHVIASGAVGSLRQKIEPRHLVIPDQVIDKTYRRTPTFFDEGVAAHVEFASPFCPVLRAHLIECASAVKTKVHPTGTYVCMEGPAFSTRAESEMHRAWGGDLIGMTCMPEAKLAREAELAYAMVCLASDYDCWRPHPGDLDKHELLKEIIGHLTEAAGSAVELIRAAVASFGKIADVESPAHSALELAIWSDRQRIDPEV</sequence>
<dbReference type="InterPro" id="IPR035994">
    <property type="entry name" value="Nucleoside_phosphorylase_sf"/>
</dbReference>
<evidence type="ECO:0000256" key="1">
    <source>
        <dbReference type="ARBA" id="ARBA00022676"/>
    </source>
</evidence>
<dbReference type="PANTHER" id="PTHR42679">
    <property type="entry name" value="S-METHYL-5'-THIOADENOSINE PHOSPHORYLASE"/>
    <property type="match status" value="1"/>
</dbReference>
<dbReference type="AlphaFoldDB" id="X0UMH0"/>
<dbReference type="GO" id="GO:0017061">
    <property type="term" value="F:S-methyl-5-thioadenosine phosphorylase activity"/>
    <property type="evidence" value="ECO:0007669"/>
    <property type="project" value="InterPro"/>
</dbReference>
<dbReference type="HAMAP" id="MF_01963">
    <property type="entry name" value="MTAP"/>
    <property type="match status" value="1"/>
</dbReference>
<dbReference type="InterPro" id="IPR000845">
    <property type="entry name" value="Nucleoside_phosphorylase_d"/>
</dbReference>
<reference evidence="4" key="1">
    <citation type="journal article" date="2014" name="Front. Microbiol.">
        <title>High frequency of phylogenetically diverse reductive dehalogenase-homologous genes in deep subseafloor sedimentary metagenomes.</title>
        <authorList>
            <person name="Kawai M."/>
            <person name="Futagami T."/>
            <person name="Toyoda A."/>
            <person name="Takaki Y."/>
            <person name="Nishi S."/>
            <person name="Hori S."/>
            <person name="Arai W."/>
            <person name="Tsubouchi T."/>
            <person name="Morono Y."/>
            <person name="Uchiyama I."/>
            <person name="Ito T."/>
            <person name="Fujiyama A."/>
            <person name="Inagaki F."/>
            <person name="Takami H."/>
        </authorList>
    </citation>
    <scope>NUCLEOTIDE SEQUENCE</scope>
    <source>
        <strain evidence="4">Expedition CK06-06</strain>
    </source>
</reference>
<evidence type="ECO:0000256" key="2">
    <source>
        <dbReference type="ARBA" id="ARBA00022679"/>
    </source>
</evidence>
<protein>
    <recommendedName>
        <fullName evidence="3">Nucleoside phosphorylase domain-containing protein</fullName>
    </recommendedName>
</protein>
<dbReference type="Pfam" id="PF01048">
    <property type="entry name" value="PNP_UDP_1"/>
    <property type="match status" value="1"/>
</dbReference>
<proteinExistence type="inferred from homology"/>
<evidence type="ECO:0000313" key="4">
    <source>
        <dbReference type="EMBL" id="GAG01508.1"/>
    </source>
</evidence>
<keyword evidence="1" id="KW-0328">Glycosyltransferase</keyword>
<name>X0UMH0_9ZZZZ</name>
<dbReference type="InterPro" id="IPR010044">
    <property type="entry name" value="MTAP"/>
</dbReference>
<feature type="domain" description="Nucleoside phosphorylase" evidence="3">
    <location>
        <begin position="14"/>
        <end position="234"/>
    </location>
</feature>
<dbReference type="GO" id="GO:0019509">
    <property type="term" value="P:L-methionine salvage from methylthioadenosine"/>
    <property type="evidence" value="ECO:0007669"/>
    <property type="project" value="TreeGrafter"/>
</dbReference>